<protein>
    <submittedName>
        <fullName evidence="2">Uncharacterized protein</fullName>
    </submittedName>
</protein>
<accession>A0A6G6XIW5</accession>
<organism evidence="2 3">
    <name type="scientific">Arthrobacter phage Shoya</name>
    <dbReference type="NCBI Taxonomy" id="2704035"/>
    <lineage>
        <taxon>Viruses</taxon>
        <taxon>Duplodnaviria</taxon>
        <taxon>Heunggongvirae</taxon>
        <taxon>Uroviricota</taxon>
        <taxon>Caudoviricetes</taxon>
        <taxon>Shoyavirus</taxon>
        <taxon>Shoyavirus shoya</taxon>
    </lineage>
</organism>
<feature type="region of interest" description="Disordered" evidence="1">
    <location>
        <begin position="68"/>
        <end position="104"/>
    </location>
</feature>
<proteinExistence type="predicted"/>
<sequence>MSTREQPPIGSDYWRRERPNAIGIWNAQYLPNGKRIEFHIDEPWSVDLPDHFERFATHAEATAHAFKQIPAPDPTPHEQESVTAGWRANTAHQDAWAEKEELTR</sequence>
<dbReference type="Proteomes" id="UP000501785">
    <property type="component" value="Segment"/>
</dbReference>
<dbReference type="KEGG" id="vg:77925227"/>
<gene>
    <name evidence="2" type="primary">52</name>
    <name evidence="2" type="ORF">SEA_SHOYA_52</name>
</gene>
<dbReference type="RefSeq" id="YP_010649672.1">
    <property type="nucleotide sequence ID" value="NC_070771.1"/>
</dbReference>
<evidence type="ECO:0000313" key="3">
    <source>
        <dbReference type="Proteomes" id="UP000501785"/>
    </source>
</evidence>
<evidence type="ECO:0000313" key="2">
    <source>
        <dbReference type="EMBL" id="QIG57723.1"/>
    </source>
</evidence>
<dbReference type="GeneID" id="77925227"/>
<dbReference type="EMBL" id="MN908684">
    <property type="protein sequence ID" value="QIG57723.1"/>
    <property type="molecule type" value="Genomic_DNA"/>
</dbReference>
<evidence type="ECO:0000256" key="1">
    <source>
        <dbReference type="SAM" id="MobiDB-lite"/>
    </source>
</evidence>
<reference evidence="2 3" key="1">
    <citation type="submission" date="2020-01" db="EMBL/GenBank/DDBJ databases">
        <authorList>
            <person name="Burbank J.R."/>
            <person name="Falkowski A.F."/>
            <person name="Granberg A.K."/>
            <person name="Hofbauer A.R."/>
            <person name="Heubel C."/>
            <person name="Larson S.M."/>
            <person name="Streitz R.J."/>
            <person name="Zoubek K.J."/>
            <person name="Bonilla J.A."/>
            <person name="Klyczek K."/>
            <person name="Garlena R.A."/>
            <person name="Russell D.A."/>
            <person name="Pope W.H."/>
            <person name="Jacobs-Sera D."/>
            <person name="Hatfull G.F."/>
        </authorList>
    </citation>
    <scope>NUCLEOTIDE SEQUENCE [LARGE SCALE GENOMIC DNA]</scope>
</reference>
<keyword evidence="3" id="KW-1185">Reference proteome</keyword>
<name>A0A6G6XIW5_9CAUD</name>
<feature type="compositionally biased region" description="Basic and acidic residues" evidence="1">
    <location>
        <begin position="95"/>
        <end position="104"/>
    </location>
</feature>